<protein>
    <submittedName>
        <fullName evidence="2">Uncharacterized protein</fullName>
    </submittedName>
</protein>
<name>A0A6A5X5F8_9PLEO</name>
<evidence type="ECO:0000313" key="3">
    <source>
        <dbReference type="Proteomes" id="UP000799779"/>
    </source>
</evidence>
<dbReference type="AlphaFoldDB" id="A0A6A5X5F8"/>
<organism evidence="2 3">
    <name type="scientific">Amniculicola lignicola CBS 123094</name>
    <dbReference type="NCBI Taxonomy" id="1392246"/>
    <lineage>
        <taxon>Eukaryota</taxon>
        <taxon>Fungi</taxon>
        <taxon>Dikarya</taxon>
        <taxon>Ascomycota</taxon>
        <taxon>Pezizomycotina</taxon>
        <taxon>Dothideomycetes</taxon>
        <taxon>Pleosporomycetidae</taxon>
        <taxon>Pleosporales</taxon>
        <taxon>Amniculicolaceae</taxon>
        <taxon>Amniculicola</taxon>
    </lineage>
</organism>
<dbReference type="Proteomes" id="UP000799779">
    <property type="component" value="Unassembled WGS sequence"/>
</dbReference>
<proteinExistence type="predicted"/>
<dbReference type="EMBL" id="ML977556">
    <property type="protein sequence ID" value="KAF2008091.1"/>
    <property type="molecule type" value="Genomic_DNA"/>
</dbReference>
<gene>
    <name evidence="2" type="ORF">P154DRAFT_516833</name>
</gene>
<evidence type="ECO:0000313" key="2">
    <source>
        <dbReference type="EMBL" id="KAF2008091.1"/>
    </source>
</evidence>
<sequence>MSAALAASSSCPGLVQCLPWLGALKAFNNPEKSDTTPQTPVPWSHLNIPTQAPFPSPRGPPAQQCCQLRSARHAAPHRLVRRHQPTLHSC</sequence>
<keyword evidence="3" id="KW-1185">Reference proteome</keyword>
<accession>A0A6A5X5F8</accession>
<evidence type="ECO:0000256" key="1">
    <source>
        <dbReference type="SAM" id="MobiDB-lite"/>
    </source>
</evidence>
<reference evidence="2" key="1">
    <citation type="journal article" date="2020" name="Stud. Mycol.">
        <title>101 Dothideomycetes genomes: a test case for predicting lifestyles and emergence of pathogens.</title>
        <authorList>
            <person name="Haridas S."/>
            <person name="Albert R."/>
            <person name="Binder M."/>
            <person name="Bloem J."/>
            <person name="Labutti K."/>
            <person name="Salamov A."/>
            <person name="Andreopoulos B."/>
            <person name="Baker S."/>
            <person name="Barry K."/>
            <person name="Bills G."/>
            <person name="Bluhm B."/>
            <person name="Cannon C."/>
            <person name="Castanera R."/>
            <person name="Culley D."/>
            <person name="Daum C."/>
            <person name="Ezra D."/>
            <person name="Gonzalez J."/>
            <person name="Henrissat B."/>
            <person name="Kuo A."/>
            <person name="Liang C."/>
            <person name="Lipzen A."/>
            <person name="Lutzoni F."/>
            <person name="Magnuson J."/>
            <person name="Mondo S."/>
            <person name="Nolan M."/>
            <person name="Ohm R."/>
            <person name="Pangilinan J."/>
            <person name="Park H.-J."/>
            <person name="Ramirez L."/>
            <person name="Alfaro M."/>
            <person name="Sun H."/>
            <person name="Tritt A."/>
            <person name="Yoshinaga Y."/>
            <person name="Zwiers L.-H."/>
            <person name="Turgeon B."/>
            <person name="Goodwin S."/>
            <person name="Spatafora J."/>
            <person name="Crous P."/>
            <person name="Grigoriev I."/>
        </authorList>
    </citation>
    <scope>NUCLEOTIDE SEQUENCE</scope>
    <source>
        <strain evidence="2">CBS 123094</strain>
    </source>
</reference>
<feature type="region of interest" description="Disordered" evidence="1">
    <location>
        <begin position="28"/>
        <end position="64"/>
    </location>
</feature>